<evidence type="ECO:0000313" key="2">
    <source>
        <dbReference type="Proteomes" id="UP000489600"/>
    </source>
</evidence>
<gene>
    <name evidence="1" type="ORF">ANE_LOCUS2561</name>
</gene>
<sequence length="56" mass="5970">MVVRRDLIETRGDVIGSCWRGAAACGCLPSEAATSLQQGLRVVGRSPPLMVRDVSK</sequence>
<dbReference type="Proteomes" id="UP000489600">
    <property type="component" value="Unassembled WGS sequence"/>
</dbReference>
<dbReference type="AlphaFoldDB" id="A0A565ART6"/>
<proteinExistence type="predicted"/>
<comment type="caution">
    <text evidence="1">The sequence shown here is derived from an EMBL/GenBank/DDBJ whole genome shotgun (WGS) entry which is preliminary data.</text>
</comment>
<protein>
    <submittedName>
        <fullName evidence="1">Uncharacterized protein</fullName>
    </submittedName>
</protein>
<accession>A0A565ART6</accession>
<organism evidence="1 2">
    <name type="scientific">Arabis nemorensis</name>
    <dbReference type="NCBI Taxonomy" id="586526"/>
    <lineage>
        <taxon>Eukaryota</taxon>
        <taxon>Viridiplantae</taxon>
        <taxon>Streptophyta</taxon>
        <taxon>Embryophyta</taxon>
        <taxon>Tracheophyta</taxon>
        <taxon>Spermatophyta</taxon>
        <taxon>Magnoliopsida</taxon>
        <taxon>eudicotyledons</taxon>
        <taxon>Gunneridae</taxon>
        <taxon>Pentapetalae</taxon>
        <taxon>rosids</taxon>
        <taxon>malvids</taxon>
        <taxon>Brassicales</taxon>
        <taxon>Brassicaceae</taxon>
        <taxon>Arabideae</taxon>
        <taxon>Arabis</taxon>
    </lineage>
</organism>
<reference evidence="1" key="1">
    <citation type="submission" date="2019-07" db="EMBL/GenBank/DDBJ databases">
        <authorList>
            <person name="Dittberner H."/>
        </authorList>
    </citation>
    <scope>NUCLEOTIDE SEQUENCE [LARGE SCALE GENOMIC DNA]</scope>
</reference>
<name>A0A565ART6_9BRAS</name>
<keyword evidence="2" id="KW-1185">Reference proteome</keyword>
<evidence type="ECO:0000313" key="1">
    <source>
        <dbReference type="EMBL" id="VVA92116.1"/>
    </source>
</evidence>
<dbReference type="EMBL" id="CABITT030000001">
    <property type="protein sequence ID" value="VVA92116.1"/>
    <property type="molecule type" value="Genomic_DNA"/>
</dbReference>